<sequence length="173" mass="20038">MSHKLVVKRLASNKAEHNDLADRIVAFQKCSDAPKTLIRIVRDLAFTSTKEIEPIIAFYECMGMVLDEPDKYMYSIGQDEECKALQEEAWEMNDLRRCETIWRHYDISDLRLFISAIILSIGSISVFPFPVVWATALITFSLRFANTYIKSLLPYCLEFFNRSITPITHDTFV</sequence>
<evidence type="ECO:0000313" key="2">
    <source>
        <dbReference type="EMBL" id="KAF2704378.1"/>
    </source>
</evidence>
<protein>
    <submittedName>
        <fullName evidence="2">Uncharacterized protein</fullName>
    </submittedName>
</protein>
<keyword evidence="1" id="KW-0472">Membrane</keyword>
<feature type="transmembrane region" description="Helical" evidence="1">
    <location>
        <begin position="112"/>
        <end position="138"/>
    </location>
</feature>
<keyword evidence="1" id="KW-0812">Transmembrane</keyword>
<organism evidence="2 3">
    <name type="scientific">Pleomassaria siparia CBS 279.74</name>
    <dbReference type="NCBI Taxonomy" id="1314801"/>
    <lineage>
        <taxon>Eukaryota</taxon>
        <taxon>Fungi</taxon>
        <taxon>Dikarya</taxon>
        <taxon>Ascomycota</taxon>
        <taxon>Pezizomycotina</taxon>
        <taxon>Dothideomycetes</taxon>
        <taxon>Pleosporomycetidae</taxon>
        <taxon>Pleosporales</taxon>
        <taxon>Pleomassariaceae</taxon>
        <taxon>Pleomassaria</taxon>
    </lineage>
</organism>
<proteinExistence type="predicted"/>
<keyword evidence="3" id="KW-1185">Reference proteome</keyword>
<accession>A0A6G1JV09</accession>
<name>A0A6G1JV09_9PLEO</name>
<keyword evidence="1" id="KW-1133">Transmembrane helix</keyword>
<reference evidence="2" key="1">
    <citation type="journal article" date="2020" name="Stud. Mycol.">
        <title>101 Dothideomycetes genomes: a test case for predicting lifestyles and emergence of pathogens.</title>
        <authorList>
            <person name="Haridas S."/>
            <person name="Albert R."/>
            <person name="Binder M."/>
            <person name="Bloem J."/>
            <person name="Labutti K."/>
            <person name="Salamov A."/>
            <person name="Andreopoulos B."/>
            <person name="Baker S."/>
            <person name="Barry K."/>
            <person name="Bills G."/>
            <person name="Bluhm B."/>
            <person name="Cannon C."/>
            <person name="Castanera R."/>
            <person name="Culley D."/>
            <person name="Daum C."/>
            <person name="Ezra D."/>
            <person name="Gonzalez J."/>
            <person name="Henrissat B."/>
            <person name="Kuo A."/>
            <person name="Liang C."/>
            <person name="Lipzen A."/>
            <person name="Lutzoni F."/>
            <person name="Magnuson J."/>
            <person name="Mondo S."/>
            <person name="Nolan M."/>
            <person name="Ohm R."/>
            <person name="Pangilinan J."/>
            <person name="Park H.-J."/>
            <person name="Ramirez L."/>
            <person name="Alfaro M."/>
            <person name="Sun H."/>
            <person name="Tritt A."/>
            <person name="Yoshinaga Y."/>
            <person name="Zwiers L.-H."/>
            <person name="Turgeon B."/>
            <person name="Goodwin S."/>
            <person name="Spatafora J."/>
            <person name="Crous P."/>
            <person name="Grigoriev I."/>
        </authorList>
    </citation>
    <scope>NUCLEOTIDE SEQUENCE</scope>
    <source>
        <strain evidence="2">CBS 279.74</strain>
    </source>
</reference>
<gene>
    <name evidence="2" type="ORF">K504DRAFT_114519</name>
</gene>
<dbReference type="AlphaFoldDB" id="A0A6G1JV09"/>
<evidence type="ECO:0000256" key="1">
    <source>
        <dbReference type="SAM" id="Phobius"/>
    </source>
</evidence>
<dbReference type="Proteomes" id="UP000799428">
    <property type="component" value="Unassembled WGS sequence"/>
</dbReference>
<evidence type="ECO:0000313" key="3">
    <source>
        <dbReference type="Proteomes" id="UP000799428"/>
    </source>
</evidence>
<dbReference type="EMBL" id="MU005782">
    <property type="protein sequence ID" value="KAF2704378.1"/>
    <property type="molecule type" value="Genomic_DNA"/>
</dbReference>